<evidence type="ECO:0000256" key="4">
    <source>
        <dbReference type="ARBA" id="ARBA00023239"/>
    </source>
</evidence>
<protein>
    <recommendedName>
        <fullName evidence="9">Ferrochelatase</fullName>
    </recommendedName>
</protein>
<dbReference type="Pfam" id="PF00762">
    <property type="entry name" value="Ferrochelatase"/>
    <property type="match status" value="1"/>
</dbReference>
<evidence type="ECO:0000256" key="5">
    <source>
        <dbReference type="ARBA" id="ARBA00023244"/>
    </source>
</evidence>
<dbReference type="NCBIfam" id="TIGR00109">
    <property type="entry name" value="hemH"/>
    <property type="match status" value="1"/>
</dbReference>
<gene>
    <name evidence="7" type="ORF">CHS0354_030107</name>
</gene>
<keyword evidence="3" id="KW-0350">Heme biosynthesis</keyword>
<dbReference type="EMBL" id="JAEAOA010001795">
    <property type="protein sequence ID" value="KAK3575775.1"/>
    <property type="molecule type" value="Genomic_DNA"/>
</dbReference>
<dbReference type="GO" id="GO:0006783">
    <property type="term" value="P:heme biosynthetic process"/>
    <property type="evidence" value="ECO:0007669"/>
    <property type="project" value="UniProtKB-KW"/>
</dbReference>
<evidence type="ECO:0000313" key="7">
    <source>
        <dbReference type="EMBL" id="KAK3575775.1"/>
    </source>
</evidence>
<evidence type="ECO:0000256" key="6">
    <source>
        <dbReference type="RuleBase" id="RU004185"/>
    </source>
</evidence>
<dbReference type="HAMAP" id="MF_00323">
    <property type="entry name" value="Ferrochelatase"/>
    <property type="match status" value="1"/>
</dbReference>
<evidence type="ECO:0000256" key="2">
    <source>
        <dbReference type="ARBA" id="ARBA00023004"/>
    </source>
</evidence>
<reference evidence="7" key="2">
    <citation type="journal article" date="2021" name="Genome Biol. Evol.">
        <title>Developing a high-quality reference genome for a parasitic bivalve with doubly uniparental inheritance (Bivalvia: Unionida).</title>
        <authorList>
            <person name="Smith C.H."/>
        </authorList>
    </citation>
    <scope>NUCLEOTIDE SEQUENCE</scope>
    <source>
        <strain evidence="7">CHS0354</strain>
        <tissue evidence="7">Mantle</tissue>
    </source>
</reference>
<dbReference type="Gene3D" id="3.40.50.1400">
    <property type="match status" value="2"/>
</dbReference>
<dbReference type="GO" id="GO:0004325">
    <property type="term" value="F:ferrochelatase activity"/>
    <property type="evidence" value="ECO:0007669"/>
    <property type="project" value="InterPro"/>
</dbReference>
<reference evidence="7" key="3">
    <citation type="submission" date="2023-05" db="EMBL/GenBank/DDBJ databases">
        <authorList>
            <person name="Smith C.H."/>
        </authorList>
    </citation>
    <scope>NUCLEOTIDE SEQUENCE</scope>
    <source>
        <strain evidence="7">CHS0354</strain>
        <tissue evidence="7">Mantle</tissue>
    </source>
</reference>
<name>A0AAE0VGF8_9BIVA</name>
<organism evidence="7 8">
    <name type="scientific">Potamilus streckersoni</name>
    <dbReference type="NCBI Taxonomy" id="2493646"/>
    <lineage>
        <taxon>Eukaryota</taxon>
        <taxon>Metazoa</taxon>
        <taxon>Spiralia</taxon>
        <taxon>Lophotrochozoa</taxon>
        <taxon>Mollusca</taxon>
        <taxon>Bivalvia</taxon>
        <taxon>Autobranchia</taxon>
        <taxon>Heteroconchia</taxon>
        <taxon>Palaeoheterodonta</taxon>
        <taxon>Unionida</taxon>
        <taxon>Unionoidea</taxon>
        <taxon>Unionidae</taxon>
        <taxon>Ambleminae</taxon>
        <taxon>Lampsilini</taxon>
        <taxon>Potamilus</taxon>
    </lineage>
</organism>
<reference evidence="7" key="1">
    <citation type="journal article" date="2021" name="Genome Biol. Evol.">
        <title>A High-Quality Reference Genome for a Parasitic Bivalve with Doubly Uniparental Inheritance (Bivalvia: Unionida).</title>
        <authorList>
            <person name="Smith C.H."/>
        </authorList>
    </citation>
    <scope>NUCLEOTIDE SEQUENCE</scope>
    <source>
        <strain evidence="7">CHS0354</strain>
    </source>
</reference>
<comment type="similarity">
    <text evidence="6">Belongs to the ferrochelatase family.</text>
</comment>
<proteinExistence type="inferred from homology"/>
<evidence type="ECO:0000256" key="3">
    <source>
        <dbReference type="ARBA" id="ARBA00023133"/>
    </source>
</evidence>
<dbReference type="CDD" id="cd00419">
    <property type="entry name" value="Ferrochelatase_C"/>
    <property type="match status" value="1"/>
</dbReference>
<dbReference type="InterPro" id="IPR033659">
    <property type="entry name" value="Ferrochelatase_N"/>
</dbReference>
<keyword evidence="8" id="KW-1185">Reference proteome</keyword>
<comment type="caution">
    <text evidence="7">The sequence shown here is derived from an EMBL/GenBank/DDBJ whole genome shotgun (WGS) entry which is preliminary data.</text>
</comment>
<evidence type="ECO:0008006" key="9">
    <source>
        <dbReference type="Google" id="ProtNLM"/>
    </source>
</evidence>
<dbReference type="CDD" id="cd03411">
    <property type="entry name" value="Ferrochelatase_N"/>
    <property type="match status" value="1"/>
</dbReference>
<dbReference type="InterPro" id="IPR001015">
    <property type="entry name" value="Ferrochelatase"/>
</dbReference>
<comment type="pathway">
    <text evidence="1">Porphyrin-containing compound metabolism; protoheme biosynthesis.</text>
</comment>
<evidence type="ECO:0000256" key="1">
    <source>
        <dbReference type="ARBA" id="ARBA00004744"/>
    </source>
</evidence>
<dbReference type="Proteomes" id="UP001195483">
    <property type="component" value="Unassembled WGS sequence"/>
</dbReference>
<dbReference type="InterPro" id="IPR033644">
    <property type="entry name" value="Ferrochelatase_C"/>
</dbReference>
<dbReference type="AlphaFoldDB" id="A0AAE0VGF8"/>
<keyword evidence="2" id="KW-0408">Iron</keyword>
<accession>A0AAE0VGF8</accession>
<keyword evidence="5" id="KW-0627">Porphyrin biosynthesis</keyword>
<sequence length="335" mass="37790">MAPKKGILLINLGTPDSLEIADLRRYLREFLSDRRVLTVPAPLRWLLLNLIILPFRPRKIRENYSKIWTPEGSPLDVYAKKLSKGISDILGGEYQVAYAMRYGNPRISDKLSAMTAQGITDVLVVPLFPQYAMATTGSLYARVFELLQGKYHIPSVSFLGDYYDKDFFTGAQAEIARPYLEKPYDKVVFTYHATHAVITATANRTAAGKITEQNAFCYQAQCHATSRSLAAKLSIPEDKYIVSFQSRFGPAEWIQPYTTDVLKKLGKNGGRVVVMCPAFTADCVETLEEINEEERETFMHAGGKEYDTVPCVNDHPLWINGLAREVQRFFSARPN</sequence>
<dbReference type="SUPFAM" id="SSF53800">
    <property type="entry name" value="Chelatase"/>
    <property type="match status" value="1"/>
</dbReference>
<dbReference type="PANTHER" id="PTHR11108:SF1">
    <property type="entry name" value="FERROCHELATASE, MITOCHONDRIAL"/>
    <property type="match status" value="1"/>
</dbReference>
<evidence type="ECO:0000313" key="8">
    <source>
        <dbReference type="Proteomes" id="UP001195483"/>
    </source>
</evidence>
<keyword evidence="4" id="KW-0456">Lyase</keyword>
<dbReference type="PANTHER" id="PTHR11108">
    <property type="entry name" value="FERROCHELATASE"/>
    <property type="match status" value="1"/>
</dbReference>